<comment type="catalytic activity">
    <reaction evidence="7">
        <text>L-histidinol phosphate + H2O = L-histidinol + phosphate</text>
        <dbReference type="Rhea" id="RHEA:14465"/>
        <dbReference type="ChEBI" id="CHEBI:15377"/>
        <dbReference type="ChEBI" id="CHEBI:43474"/>
        <dbReference type="ChEBI" id="CHEBI:57699"/>
        <dbReference type="ChEBI" id="CHEBI:57980"/>
        <dbReference type="EC" id="3.1.3.15"/>
    </reaction>
</comment>
<evidence type="ECO:0000256" key="9">
    <source>
        <dbReference type="PIRSR" id="PIRSR600760-2"/>
    </source>
</evidence>
<dbReference type="FunFam" id="3.30.540.10:FF:000003">
    <property type="entry name" value="Inositol-1-monophosphatase"/>
    <property type="match status" value="1"/>
</dbReference>
<dbReference type="Gene3D" id="3.40.190.80">
    <property type="match status" value="1"/>
</dbReference>
<evidence type="ECO:0000256" key="4">
    <source>
        <dbReference type="ARBA" id="ARBA00022723"/>
    </source>
</evidence>
<evidence type="ECO:0000256" key="8">
    <source>
        <dbReference type="ARBA" id="ARBA00053547"/>
    </source>
</evidence>
<dbReference type="SUPFAM" id="SSF56655">
    <property type="entry name" value="Carbohydrate phosphatase"/>
    <property type="match status" value="1"/>
</dbReference>
<proteinExistence type="inferred from homology"/>
<dbReference type="PRINTS" id="PR00377">
    <property type="entry name" value="IMPHPHTASES"/>
</dbReference>
<dbReference type="AlphaFoldDB" id="A0A8J3FR24"/>
<dbReference type="GO" id="GO:0006020">
    <property type="term" value="P:inositol metabolic process"/>
    <property type="evidence" value="ECO:0007669"/>
    <property type="project" value="TreeGrafter"/>
</dbReference>
<dbReference type="GO" id="GO:0004401">
    <property type="term" value="F:histidinol-phosphatase activity"/>
    <property type="evidence" value="ECO:0007669"/>
    <property type="project" value="UniProtKB-EC"/>
</dbReference>
<feature type="binding site" evidence="9">
    <location>
        <position position="75"/>
    </location>
    <ligand>
        <name>Mg(2+)</name>
        <dbReference type="ChEBI" id="CHEBI:18420"/>
        <label>1</label>
        <note>catalytic</note>
    </ligand>
</feature>
<dbReference type="RefSeq" id="WP_189082324.1">
    <property type="nucleotide sequence ID" value="NZ_BMMX01000043.1"/>
</dbReference>
<dbReference type="InterPro" id="IPR000760">
    <property type="entry name" value="Inositol_monophosphatase-like"/>
</dbReference>
<evidence type="ECO:0000313" key="12">
    <source>
        <dbReference type="Proteomes" id="UP000656042"/>
    </source>
</evidence>
<dbReference type="PANTHER" id="PTHR20854:SF4">
    <property type="entry name" value="INOSITOL-1-MONOPHOSPHATASE-RELATED"/>
    <property type="match status" value="1"/>
</dbReference>
<comment type="cofactor">
    <cofactor evidence="2 9 10">
        <name>Mg(2+)</name>
        <dbReference type="ChEBI" id="CHEBI:18420"/>
    </cofactor>
</comment>
<sequence length="272" mass="28381">MTEKSSTAADDLLAVAVRIAREAAETARRMRDEAITDVQTKSTDTDVVTAADRAVERQVVEALRAERPGDGVLGEEYGDSAQPTGGAVRWIVDPIDGTVNYLYGLPQYAVSLAAEVNGVVVAGVVRNAATGDEWTATRGGGAWRGPRRLSGSARTTLDQSLVATGFGYDPARRAHQGRVLAGLITRIRDIRRFGAAAIDLCMAAEGMVDAYFEKGLNPWDHAAGGLIAAEAGLRVSGLDGDAAGKQMLVAAPPALFGPLHDVLVELDAAGGA</sequence>
<feature type="binding site" evidence="9">
    <location>
        <position position="93"/>
    </location>
    <ligand>
        <name>Mg(2+)</name>
        <dbReference type="ChEBI" id="CHEBI:18420"/>
        <label>2</label>
    </ligand>
</feature>
<dbReference type="PROSITE" id="PS00629">
    <property type="entry name" value="IMP_1"/>
    <property type="match status" value="1"/>
</dbReference>
<dbReference type="GO" id="GO:0046872">
    <property type="term" value="F:metal ion binding"/>
    <property type="evidence" value="ECO:0007669"/>
    <property type="project" value="UniProtKB-KW"/>
</dbReference>
<dbReference type="EC" id="3.1.3.25" evidence="10"/>
<name>A0A8J3FR24_9ACTN</name>
<reference evidence="11" key="1">
    <citation type="journal article" date="2014" name="Int. J. Syst. Evol. Microbiol.">
        <title>Complete genome sequence of Corynebacterium casei LMG S-19264T (=DSM 44701T), isolated from a smear-ripened cheese.</title>
        <authorList>
            <consortium name="US DOE Joint Genome Institute (JGI-PGF)"/>
            <person name="Walter F."/>
            <person name="Albersmeier A."/>
            <person name="Kalinowski J."/>
            <person name="Ruckert C."/>
        </authorList>
    </citation>
    <scope>NUCLEOTIDE SEQUENCE</scope>
    <source>
        <strain evidence="11">CGMCC 4.7299</strain>
    </source>
</reference>
<dbReference type="PANTHER" id="PTHR20854">
    <property type="entry name" value="INOSITOL MONOPHOSPHATASE"/>
    <property type="match status" value="1"/>
</dbReference>
<comment type="pathway">
    <text evidence="3">Amino-acid biosynthesis; L-histidine biosynthesis; L-histidine from 5-phospho-alpha-D-ribose 1-diphosphate: step 8/9.</text>
</comment>
<keyword evidence="4 9" id="KW-0479">Metal-binding</keyword>
<evidence type="ECO:0000256" key="10">
    <source>
        <dbReference type="RuleBase" id="RU364068"/>
    </source>
</evidence>
<evidence type="ECO:0000256" key="5">
    <source>
        <dbReference type="ARBA" id="ARBA00022801"/>
    </source>
</evidence>
<dbReference type="InterPro" id="IPR020583">
    <property type="entry name" value="Inositol_monoP_metal-BS"/>
</dbReference>
<dbReference type="InterPro" id="IPR033942">
    <property type="entry name" value="IMPase"/>
</dbReference>
<dbReference type="Pfam" id="PF00459">
    <property type="entry name" value="Inositol_P"/>
    <property type="match status" value="1"/>
</dbReference>
<keyword evidence="12" id="KW-1185">Reference proteome</keyword>
<organism evidence="11 12">
    <name type="scientific">Mangrovihabitans endophyticus</name>
    <dbReference type="NCBI Taxonomy" id="1751298"/>
    <lineage>
        <taxon>Bacteria</taxon>
        <taxon>Bacillati</taxon>
        <taxon>Actinomycetota</taxon>
        <taxon>Actinomycetes</taxon>
        <taxon>Micromonosporales</taxon>
        <taxon>Micromonosporaceae</taxon>
        <taxon>Mangrovihabitans</taxon>
    </lineage>
</organism>
<comment type="caution">
    <text evidence="11">The sequence shown here is derived from an EMBL/GenBank/DDBJ whole genome shotgun (WGS) entry which is preliminary data.</text>
</comment>
<comment type="catalytic activity">
    <reaction evidence="1 10">
        <text>a myo-inositol phosphate + H2O = myo-inositol + phosphate</text>
        <dbReference type="Rhea" id="RHEA:24056"/>
        <dbReference type="ChEBI" id="CHEBI:15377"/>
        <dbReference type="ChEBI" id="CHEBI:17268"/>
        <dbReference type="ChEBI" id="CHEBI:43474"/>
        <dbReference type="ChEBI" id="CHEBI:84139"/>
        <dbReference type="EC" id="3.1.3.25"/>
    </reaction>
</comment>
<protein>
    <recommendedName>
        <fullName evidence="10">Inositol-1-monophosphatase</fullName>
        <ecNumber evidence="10">3.1.3.25</ecNumber>
    </recommendedName>
</protein>
<dbReference type="EMBL" id="BMMX01000043">
    <property type="protein sequence ID" value="GGL14070.1"/>
    <property type="molecule type" value="Genomic_DNA"/>
</dbReference>
<comment type="function">
    <text evidence="8">Catalyzes the dephosphorylation of histidinol-phosphate to histidinol, the direct precursor of histidine.</text>
</comment>
<evidence type="ECO:0000256" key="1">
    <source>
        <dbReference type="ARBA" id="ARBA00001033"/>
    </source>
</evidence>
<keyword evidence="5 10" id="KW-0378">Hydrolase</keyword>
<keyword evidence="6 9" id="KW-0460">Magnesium</keyword>
<evidence type="ECO:0000256" key="6">
    <source>
        <dbReference type="ARBA" id="ARBA00022842"/>
    </source>
</evidence>
<reference evidence="11" key="2">
    <citation type="submission" date="2020-09" db="EMBL/GenBank/DDBJ databases">
        <authorList>
            <person name="Sun Q."/>
            <person name="Zhou Y."/>
        </authorList>
    </citation>
    <scope>NUCLEOTIDE SEQUENCE</scope>
    <source>
        <strain evidence="11">CGMCC 4.7299</strain>
    </source>
</reference>
<evidence type="ECO:0000313" key="11">
    <source>
        <dbReference type="EMBL" id="GGL14070.1"/>
    </source>
</evidence>
<gene>
    <name evidence="11" type="primary">suhB</name>
    <name evidence="11" type="ORF">GCM10012284_56060</name>
</gene>
<feature type="binding site" evidence="9">
    <location>
        <position position="95"/>
    </location>
    <ligand>
        <name>Mg(2+)</name>
        <dbReference type="ChEBI" id="CHEBI:18420"/>
        <label>1</label>
        <note>catalytic</note>
    </ligand>
</feature>
<dbReference type="GO" id="GO:0007165">
    <property type="term" value="P:signal transduction"/>
    <property type="evidence" value="ECO:0007669"/>
    <property type="project" value="TreeGrafter"/>
</dbReference>
<dbReference type="Gene3D" id="3.30.540.10">
    <property type="entry name" value="Fructose-1,6-Bisphosphatase, subunit A, domain 1"/>
    <property type="match status" value="1"/>
</dbReference>
<dbReference type="Proteomes" id="UP000656042">
    <property type="component" value="Unassembled WGS sequence"/>
</dbReference>
<feature type="binding site" evidence="9">
    <location>
        <position position="96"/>
    </location>
    <ligand>
        <name>Mg(2+)</name>
        <dbReference type="ChEBI" id="CHEBI:18420"/>
        <label>1</label>
        <note>catalytic</note>
    </ligand>
</feature>
<feature type="binding site" evidence="9">
    <location>
        <position position="220"/>
    </location>
    <ligand>
        <name>Mg(2+)</name>
        <dbReference type="ChEBI" id="CHEBI:18420"/>
        <label>2</label>
    </ligand>
</feature>
<evidence type="ECO:0000256" key="3">
    <source>
        <dbReference type="ARBA" id="ARBA00004970"/>
    </source>
</evidence>
<evidence type="ECO:0000256" key="2">
    <source>
        <dbReference type="ARBA" id="ARBA00001946"/>
    </source>
</evidence>
<accession>A0A8J3FR24</accession>
<dbReference type="CDD" id="cd01639">
    <property type="entry name" value="IMPase"/>
    <property type="match status" value="1"/>
</dbReference>
<dbReference type="GO" id="GO:0008934">
    <property type="term" value="F:inositol monophosphate 1-phosphatase activity"/>
    <property type="evidence" value="ECO:0007669"/>
    <property type="project" value="InterPro"/>
</dbReference>
<comment type="similarity">
    <text evidence="10">Belongs to the inositol monophosphatase superfamily.</text>
</comment>
<evidence type="ECO:0000256" key="7">
    <source>
        <dbReference type="ARBA" id="ARBA00049158"/>
    </source>
</evidence>